<keyword evidence="1" id="KW-0472">Membrane</keyword>
<sequence length="120" mass="11658">MVNWRAVLTGFAVEFVLGVFAFALPGVGHAAAGLVGGFVAGWMADDGVWGGVVHGFLAGALGGLLVAVVVLVLGVLFSATGLLPVGLLGLGIGAIALVFFGLLAIDSAIAGAIGGWLAAS</sequence>
<organism evidence="2 3">
    <name type="scientific">Halobacterium hubeiense</name>
    <dbReference type="NCBI Taxonomy" id="1407499"/>
    <lineage>
        <taxon>Archaea</taxon>
        <taxon>Methanobacteriati</taxon>
        <taxon>Methanobacteriota</taxon>
        <taxon>Stenosarchaea group</taxon>
        <taxon>Halobacteria</taxon>
        <taxon>Halobacteriales</taxon>
        <taxon>Halobacteriaceae</taxon>
        <taxon>Halobacterium</taxon>
    </lineage>
</organism>
<dbReference type="Proteomes" id="UP000066737">
    <property type="component" value="Chromosome I"/>
</dbReference>
<keyword evidence="3" id="KW-1185">Reference proteome</keyword>
<evidence type="ECO:0000313" key="2">
    <source>
        <dbReference type="EMBL" id="CQH45181.1"/>
    </source>
</evidence>
<proteinExistence type="predicted"/>
<dbReference type="AlphaFoldDB" id="A0A0U5GZL5"/>
<reference evidence="3" key="1">
    <citation type="journal article" date="2016" name="Environ. Microbiol.">
        <title>The complete genome of a viable archaeum isolated from 123-million-year-old rock salt.</title>
        <authorList>
            <person name="Jaakkola S.T."/>
            <person name="Pfeiffer F."/>
            <person name="Ravantti J.J."/>
            <person name="Guo Q."/>
            <person name="Liu Y."/>
            <person name="Chen X."/>
            <person name="Ma H."/>
            <person name="Yang C."/>
            <person name="Oksanen H.M."/>
            <person name="Bamford D.H."/>
        </authorList>
    </citation>
    <scope>NUCLEOTIDE SEQUENCE</scope>
    <source>
        <strain evidence="3">JI20-1</strain>
    </source>
</reference>
<keyword evidence="1" id="KW-0812">Transmembrane</keyword>
<dbReference type="Pfam" id="PF17647">
    <property type="entry name" value="DUF5518"/>
    <property type="match status" value="1"/>
</dbReference>
<protein>
    <submittedName>
        <fullName evidence="2">Uncharacterized protein</fullName>
    </submittedName>
</protein>
<name>A0A0U5GZL5_9EURY</name>
<feature type="transmembrane region" description="Helical" evidence="1">
    <location>
        <begin position="85"/>
        <end position="118"/>
    </location>
</feature>
<evidence type="ECO:0000256" key="1">
    <source>
        <dbReference type="SAM" id="Phobius"/>
    </source>
</evidence>
<accession>A0A0U5GZL5</accession>
<gene>
    <name evidence="2" type="ORF">HHUB_1113</name>
</gene>
<feature type="transmembrane region" description="Helical" evidence="1">
    <location>
        <begin position="56"/>
        <end position="78"/>
    </location>
</feature>
<dbReference type="EMBL" id="LN831302">
    <property type="protein sequence ID" value="CQH45181.1"/>
    <property type="molecule type" value="Genomic_DNA"/>
</dbReference>
<dbReference type="RefSeq" id="WP_059055233.1">
    <property type="nucleotide sequence ID" value="NZ_CEML01000001.1"/>
</dbReference>
<keyword evidence="1" id="KW-1133">Transmembrane helix</keyword>
<dbReference type="GeneID" id="26657826"/>
<evidence type="ECO:0000313" key="3">
    <source>
        <dbReference type="Proteomes" id="UP000066737"/>
    </source>
</evidence>
<dbReference type="KEGG" id="hhb:Hhub_1113"/>
<dbReference type="InterPro" id="IPR040493">
    <property type="entry name" value="DUF5518"/>
</dbReference>